<sequence>MKKTKFCIILVLLFSSFGILAAQDLELDVHVLPTSLLGDPALFNITVKNMGEEAVQGVEVKITLESGLELSSFNPNKYDFDPITGIWKVGEAVPYKGKVLSIITKYVTKENAIVIAEVTKSGAPDPDSTPGNGVDTNGNGIVVNDTGDEDDGDAAQNGPFN</sequence>
<evidence type="ECO:0000256" key="2">
    <source>
        <dbReference type="SAM" id="SignalP"/>
    </source>
</evidence>
<evidence type="ECO:0000259" key="3">
    <source>
        <dbReference type="Pfam" id="PF01345"/>
    </source>
</evidence>
<proteinExistence type="predicted"/>
<feature type="signal peptide" evidence="2">
    <location>
        <begin position="1"/>
        <end position="21"/>
    </location>
</feature>
<evidence type="ECO:0000313" key="5">
    <source>
        <dbReference type="Proteomes" id="UP000751614"/>
    </source>
</evidence>
<reference evidence="4 5" key="1">
    <citation type="submission" date="2019-05" db="EMBL/GenBank/DDBJ databases">
        <title>Flagellimonas sp. AsT0115, sp. nov., isolated from a marine red algae, Asparagopsis taxiformis.</title>
        <authorList>
            <person name="Kim J."/>
            <person name="Jeong S.E."/>
            <person name="Jeon C.O."/>
        </authorList>
    </citation>
    <scope>NUCLEOTIDE SEQUENCE [LARGE SCALE GENOMIC DNA]</scope>
    <source>
        <strain evidence="4 5">AsT0115</strain>
    </source>
</reference>
<evidence type="ECO:0000256" key="1">
    <source>
        <dbReference type="SAM" id="MobiDB-lite"/>
    </source>
</evidence>
<comment type="caution">
    <text evidence="4">The sequence shown here is derived from an EMBL/GenBank/DDBJ whole genome shotgun (WGS) entry which is preliminary data.</text>
</comment>
<gene>
    <name evidence="4" type="ORF">FGG15_16405</name>
</gene>
<feature type="compositionally biased region" description="Polar residues" evidence="1">
    <location>
        <begin position="129"/>
        <end position="139"/>
    </location>
</feature>
<feature type="region of interest" description="Disordered" evidence="1">
    <location>
        <begin position="121"/>
        <end position="161"/>
    </location>
</feature>
<dbReference type="EMBL" id="VCNI01000002">
    <property type="protein sequence ID" value="TMU55743.1"/>
    <property type="molecule type" value="Genomic_DNA"/>
</dbReference>
<keyword evidence="5" id="KW-1185">Reference proteome</keyword>
<evidence type="ECO:0000313" key="4">
    <source>
        <dbReference type="EMBL" id="TMU55743.1"/>
    </source>
</evidence>
<organism evidence="4 5">
    <name type="scientific">Flagellimonas algicola</name>
    <dbReference type="NCBI Taxonomy" id="2583815"/>
    <lineage>
        <taxon>Bacteria</taxon>
        <taxon>Pseudomonadati</taxon>
        <taxon>Bacteroidota</taxon>
        <taxon>Flavobacteriia</taxon>
        <taxon>Flavobacteriales</taxon>
        <taxon>Flavobacteriaceae</taxon>
        <taxon>Flagellimonas</taxon>
    </lineage>
</organism>
<keyword evidence="2" id="KW-0732">Signal</keyword>
<dbReference type="Proteomes" id="UP000751614">
    <property type="component" value="Unassembled WGS sequence"/>
</dbReference>
<dbReference type="RefSeq" id="WP_138838187.1">
    <property type="nucleotide sequence ID" value="NZ_VCNI01000002.1"/>
</dbReference>
<protein>
    <submittedName>
        <fullName evidence="4">DUF11 domain-containing protein</fullName>
    </submittedName>
</protein>
<name>A0ABY2WLY5_9FLAO</name>
<feature type="domain" description="DUF11" evidence="3">
    <location>
        <begin position="24"/>
        <end position="129"/>
    </location>
</feature>
<dbReference type="Pfam" id="PF01345">
    <property type="entry name" value="DUF11"/>
    <property type="match status" value="1"/>
</dbReference>
<dbReference type="InterPro" id="IPR001434">
    <property type="entry name" value="OmcB-like_DUF11"/>
</dbReference>
<feature type="chain" id="PRO_5045817505" evidence="2">
    <location>
        <begin position="22"/>
        <end position="161"/>
    </location>
</feature>
<accession>A0ABY2WLY5</accession>